<dbReference type="Pfam" id="PF06985">
    <property type="entry name" value="HET"/>
    <property type="match status" value="1"/>
</dbReference>
<accession>A0AAJ0BFB0</accession>
<name>A0AAJ0BFB0_9PEZI</name>
<feature type="domain" description="Heterokaryon incompatibility" evidence="1">
    <location>
        <begin position="213"/>
        <end position="364"/>
    </location>
</feature>
<comment type="caution">
    <text evidence="2">The sequence shown here is derived from an EMBL/GenBank/DDBJ whole genome shotgun (WGS) entry which is preliminary data.</text>
</comment>
<evidence type="ECO:0000313" key="2">
    <source>
        <dbReference type="EMBL" id="KAK1757209.1"/>
    </source>
</evidence>
<reference evidence="2" key="1">
    <citation type="submission" date="2023-06" db="EMBL/GenBank/DDBJ databases">
        <title>Genome-scale phylogeny and comparative genomics of the fungal order Sordariales.</title>
        <authorList>
            <consortium name="Lawrence Berkeley National Laboratory"/>
            <person name="Hensen N."/>
            <person name="Bonometti L."/>
            <person name="Westerberg I."/>
            <person name="Brannstrom I.O."/>
            <person name="Guillou S."/>
            <person name="Cros-Aarteil S."/>
            <person name="Calhoun S."/>
            <person name="Haridas S."/>
            <person name="Kuo A."/>
            <person name="Mondo S."/>
            <person name="Pangilinan J."/>
            <person name="Riley R."/>
            <person name="Labutti K."/>
            <person name="Andreopoulos B."/>
            <person name="Lipzen A."/>
            <person name="Chen C."/>
            <person name="Yanf M."/>
            <person name="Daum C."/>
            <person name="Ng V."/>
            <person name="Clum A."/>
            <person name="Steindorff A."/>
            <person name="Ohm R."/>
            <person name="Martin F."/>
            <person name="Silar P."/>
            <person name="Natvig D."/>
            <person name="Lalanne C."/>
            <person name="Gautier V."/>
            <person name="Ament-Velasquez S.L."/>
            <person name="Kruys A."/>
            <person name="Hutchinson M.I."/>
            <person name="Powell A.J."/>
            <person name="Barry K."/>
            <person name="Miller A.N."/>
            <person name="Grigoriev I.V."/>
            <person name="Debuchy R."/>
            <person name="Gladieux P."/>
            <person name="Thoren M.H."/>
            <person name="Johannesson H."/>
        </authorList>
    </citation>
    <scope>NUCLEOTIDE SEQUENCE</scope>
    <source>
        <strain evidence="2">PSN4</strain>
    </source>
</reference>
<keyword evidence="3" id="KW-1185">Reference proteome</keyword>
<dbReference type="InterPro" id="IPR010730">
    <property type="entry name" value="HET"/>
</dbReference>
<dbReference type="PANTHER" id="PTHR33112">
    <property type="entry name" value="DOMAIN PROTEIN, PUTATIVE-RELATED"/>
    <property type="match status" value="1"/>
</dbReference>
<organism evidence="2 3">
    <name type="scientific">Echria macrotheca</name>
    <dbReference type="NCBI Taxonomy" id="438768"/>
    <lineage>
        <taxon>Eukaryota</taxon>
        <taxon>Fungi</taxon>
        <taxon>Dikarya</taxon>
        <taxon>Ascomycota</taxon>
        <taxon>Pezizomycotina</taxon>
        <taxon>Sordariomycetes</taxon>
        <taxon>Sordariomycetidae</taxon>
        <taxon>Sordariales</taxon>
        <taxon>Schizotheciaceae</taxon>
        <taxon>Echria</taxon>
    </lineage>
</organism>
<dbReference type="AlphaFoldDB" id="A0AAJ0BFB0"/>
<evidence type="ECO:0000313" key="3">
    <source>
        <dbReference type="Proteomes" id="UP001239445"/>
    </source>
</evidence>
<proteinExistence type="predicted"/>
<dbReference type="EMBL" id="MU839831">
    <property type="protein sequence ID" value="KAK1757209.1"/>
    <property type="molecule type" value="Genomic_DNA"/>
</dbReference>
<evidence type="ECO:0000259" key="1">
    <source>
        <dbReference type="Pfam" id="PF06985"/>
    </source>
</evidence>
<gene>
    <name evidence="2" type="ORF">QBC47DRAFT_378613</name>
</gene>
<protein>
    <submittedName>
        <fullName evidence="2">Heterokaryon incompatibility protein-domain-containing protein</fullName>
    </submittedName>
</protein>
<sequence length="731" mass="80948">MPCSRCQPLSFSLPQLEPGTSSFIFRSKDVVCVLHKTRESLLESVQDGCHLCTLVHAQLGSVEVDMPELDEIDAYVALVIAGDAFETYLPRKVSLRVVSHLGLASMDVELSTGLPDPYARILQTHRDVLQALNSEGEVPEQQLPPAIHVGTNDQLVNIGLARTWLDDCLQLHPWCRHKSPDPGTAPMPTRLLDVSDMDRIMLTEMTGRPRSPYVALSYRWGHRPHFVTDQDNFHTHRNQGIDMCRLPATVRDAAVVTNRLGYRYIWIDALCIIQDHPSDIAEEVAKMGDIYRHAILTICAQGATSPYDGLFHGRTPLENHPCMTRVVFPSLKNGDGATREYDVLIKGRATSENHLESRSWILQEEVLTSRALIFGGLQMEWRCVEAHASETDPLPASFVKSTSSSSRVVDLTAPLSFENALFSQTKGYYSALGTAKGYEGHWVAWYQMLERYSDKDLSVVHDNLAALAGLAVIFSDVHKATYLAGLWKEDLLPYGLMWYVATNDDRAGTRLAAPSWSWASAGKVRIRFLELASNISKRRTEMRKLCRKTEVLEAYCSSSDPISDAFRSHEDASPAREWGLRLQGSTLTLLLRCDPVFSDWRVNGVVYRQRAGSSDWDAFEAAHPVSRLDHRFTPRFPAMLLAGRGGQIVGEAALDSGSLPPTAGAGADTEVLCVYLGEEVLVGGRAVRTESLVVRCLVLVPDDAGSYIRVGLGTVGGDCWGDGERKTVEVI</sequence>
<dbReference type="PANTHER" id="PTHR33112:SF16">
    <property type="entry name" value="HETEROKARYON INCOMPATIBILITY DOMAIN-CONTAINING PROTEIN"/>
    <property type="match status" value="1"/>
</dbReference>
<dbReference type="Proteomes" id="UP001239445">
    <property type="component" value="Unassembled WGS sequence"/>
</dbReference>